<gene>
    <name evidence="2" type="ORF">EJ08DRAFT_614929</name>
</gene>
<name>A0A9P4NND7_9PEZI</name>
<evidence type="ECO:0000313" key="3">
    <source>
        <dbReference type="Proteomes" id="UP000800235"/>
    </source>
</evidence>
<dbReference type="GO" id="GO:0003924">
    <property type="term" value="F:GTPase activity"/>
    <property type="evidence" value="ECO:0007669"/>
    <property type="project" value="InterPro"/>
</dbReference>
<dbReference type="SUPFAM" id="SSF52540">
    <property type="entry name" value="P-loop containing nucleoside triphosphate hydrolases"/>
    <property type="match status" value="1"/>
</dbReference>
<dbReference type="InterPro" id="IPR027417">
    <property type="entry name" value="P-loop_NTPase"/>
</dbReference>
<keyword evidence="2" id="KW-0378">Hydrolase</keyword>
<organism evidence="2 3">
    <name type="scientific">Tothia fuscella</name>
    <dbReference type="NCBI Taxonomy" id="1048955"/>
    <lineage>
        <taxon>Eukaryota</taxon>
        <taxon>Fungi</taxon>
        <taxon>Dikarya</taxon>
        <taxon>Ascomycota</taxon>
        <taxon>Pezizomycotina</taxon>
        <taxon>Dothideomycetes</taxon>
        <taxon>Pleosporomycetidae</taxon>
        <taxon>Venturiales</taxon>
        <taxon>Cylindrosympodiaceae</taxon>
        <taxon>Tothia</taxon>
    </lineage>
</organism>
<accession>A0A9P4NND7</accession>
<dbReference type="EMBL" id="MU007053">
    <property type="protein sequence ID" value="KAF2428701.1"/>
    <property type="molecule type" value="Genomic_DNA"/>
</dbReference>
<proteinExistence type="predicted"/>
<comment type="caution">
    <text evidence="2">The sequence shown here is derived from an EMBL/GenBank/DDBJ whole genome shotgun (WGS) entry which is preliminary data.</text>
</comment>
<evidence type="ECO:0000256" key="1">
    <source>
        <dbReference type="ARBA" id="ARBA00022741"/>
    </source>
</evidence>
<dbReference type="AlphaFoldDB" id="A0A9P4NND7"/>
<dbReference type="Gene3D" id="3.40.50.300">
    <property type="entry name" value="P-loop containing nucleotide triphosphate hydrolases"/>
    <property type="match status" value="1"/>
</dbReference>
<dbReference type="PROSITE" id="PS51419">
    <property type="entry name" value="RAB"/>
    <property type="match status" value="1"/>
</dbReference>
<dbReference type="SMART" id="SM00173">
    <property type="entry name" value="RAS"/>
    <property type="match status" value="1"/>
</dbReference>
<dbReference type="GO" id="GO:0005525">
    <property type="term" value="F:GTP binding"/>
    <property type="evidence" value="ECO:0007669"/>
    <property type="project" value="InterPro"/>
</dbReference>
<reference evidence="2" key="1">
    <citation type="journal article" date="2020" name="Stud. Mycol.">
        <title>101 Dothideomycetes genomes: a test case for predicting lifestyles and emergence of pathogens.</title>
        <authorList>
            <person name="Haridas S."/>
            <person name="Albert R."/>
            <person name="Binder M."/>
            <person name="Bloem J."/>
            <person name="Labutti K."/>
            <person name="Salamov A."/>
            <person name="Andreopoulos B."/>
            <person name="Baker S."/>
            <person name="Barry K."/>
            <person name="Bills G."/>
            <person name="Bluhm B."/>
            <person name="Cannon C."/>
            <person name="Castanera R."/>
            <person name="Culley D."/>
            <person name="Daum C."/>
            <person name="Ezra D."/>
            <person name="Gonzalez J."/>
            <person name="Henrissat B."/>
            <person name="Kuo A."/>
            <person name="Liang C."/>
            <person name="Lipzen A."/>
            <person name="Lutzoni F."/>
            <person name="Magnuson J."/>
            <person name="Mondo S."/>
            <person name="Nolan M."/>
            <person name="Ohm R."/>
            <person name="Pangilinan J."/>
            <person name="Park H.-J."/>
            <person name="Ramirez L."/>
            <person name="Alfaro M."/>
            <person name="Sun H."/>
            <person name="Tritt A."/>
            <person name="Yoshinaga Y."/>
            <person name="Zwiers L.-H."/>
            <person name="Turgeon B."/>
            <person name="Goodwin S."/>
            <person name="Spatafora J."/>
            <person name="Crous P."/>
            <person name="Grigoriev I."/>
        </authorList>
    </citation>
    <scope>NUCLEOTIDE SEQUENCE</scope>
    <source>
        <strain evidence="2">CBS 130266</strain>
    </source>
</reference>
<dbReference type="SMART" id="SM00175">
    <property type="entry name" value="RAB"/>
    <property type="match status" value="1"/>
</dbReference>
<keyword evidence="3" id="KW-1185">Reference proteome</keyword>
<keyword evidence="1" id="KW-0547">Nucleotide-binding</keyword>
<protein>
    <submittedName>
        <fullName evidence="2">P-loop containing nucleoside triphosphate hydrolase protein</fullName>
    </submittedName>
</protein>
<dbReference type="PROSITE" id="PS51421">
    <property type="entry name" value="RAS"/>
    <property type="match status" value="1"/>
</dbReference>
<evidence type="ECO:0000313" key="2">
    <source>
        <dbReference type="EMBL" id="KAF2428701.1"/>
    </source>
</evidence>
<sequence>MGHYQTAHLPNGESTYCKLDNDDGTQCLIEIHFWPIEQVLRSASCMPPLLKNTDAVLLVYDVCNRQSFDVLREFLKRMADHMDSGHGVSLLIAATKIDLPIEQQRVGNVEASSLAKEFGAAVGECSSKTGEKVDSIFQELVNQIKVARTRQDLITSAQKVDKSPTPSPSRATKKLSKIGTKLLGIWTTKYKDKI</sequence>
<dbReference type="InterPro" id="IPR001806">
    <property type="entry name" value="Small_GTPase"/>
</dbReference>
<dbReference type="Proteomes" id="UP000800235">
    <property type="component" value="Unassembled WGS sequence"/>
</dbReference>
<dbReference type="OrthoDB" id="265044at2759"/>
<dbReference type="PANTHER" id="PTHR47978">
    <property type="match status" value="1"/>
</dbReference>
<dbReference type="Pfam" id="PF00071">
    <property type="entry name" value="Ras"/>
    <property type="match status" value="1"/>
</dbReference>